<evidence type="ECO:0000313" key="12">
    <source>
        <dbReference type="Proteomes" id="UP000323011"/>
    </source>
</evidence>
<evidence type="ECO:0000256" key="7">
    <source>
        <dbReference type="ARBA" id="ARBA00023136"/>
    </source>
</evidence>
<dbReference type="InterPro" id="IPR027417">
    <property type="entry name" value="P-loop_NTPase"/>
</dbReference>
<feature type="transmembrane region" description="Helical" evidence="9">
    <location>
        <begin position="711"/>
        <end position="733"/>
    </location>
</feature>
<keyword evidence="2" id="KW-0813">Transport</keyword>
<evidence type="ECO:0000256" key="4">
    <source>
        <dbReference type="ARBA" id="ARBA00022741"/>
    </source>
</evidence>
<evidence type="ECO:0000256" key="9">
    <source>
        <dbReference type="SAM" id="Phobius"/>
    </source>
</evidence>
<name>A0A5A8CCD8_CAFRO</name>
<comment type="caution">
    <text evidence="11">The sequence shown here is derived from an EMBL/GenBank/DDBJ whole genome shotgun (WGS) entry which is preliminary data.</text>
</comment>
<dbReference type="InterPro" id="IPR003593">
    <property type="entry name" value="AAA+_ATPase"/>
</dbReference>
<keyword evidence="3 9" id="KW-0812">Transmembrane</keyword>
<sequence length="748" mass="79811">MAATPVGRAAGVALEWDNLGFEVKDKVIVSGISGRAVPGTLTLLMGPSGAGKTTLLNLLSRRTAATSGEILFNGKKPTYQLQRVQGFVEQEVAQFETLTVREILETTARLKLPEHVKGKALRDRIDEVISALDISKCEHTRVSGCSGGEKRRLAVAAELLGEPSLLFLDEPTTGLDSNAAMTIIRILRRLAREQNRTIICTIHQPRASILPLADQLVLLASGRQVYTGPTFTPGHSDGLLAYFEGIGFPCSKVENPADHIVDVINLRTDGDAAAGADGGGSAGSPKKETGPAAEAGVVASSSSSAKETADGAGDIELTSAAAAADADADADAEAAADAADADADADAEADGEAGAVEAPSDDASDSASESSLPCTTGWAKGSDAHRLAALPLEERAAEASELRLTKGRAAFVEWIADQFKQSDLRDSVTRRLAPDELPATPAALSADGSARPSRYSVGCCTQTCVVTRRVFLFKLREPEATATQAMNLIIMAAIIGWVYFDLPENFKGVSDRFGFIAVYLLFIAFAPIDLLTLFPLERSVFLRDTKANLYGTLAFFFGRSIAELPAHILLSAAGGTVAYWMAGFQADPEKFGIFILNVVLMMLTGASLLAFCSSLARTLAEANGIGTLILMLVMIFNGFFIAEENTPIFLRWISQISFLKFGLEVAMVNELSGLTIECSPHELALGCLTSGNDVLLARNLPTTTDSIWERFGWLALTAVLLRLLTFFALHFLYTGQSWATRARLMCEW</sequence>
<feature type="compositionally biased region" description="Acidic residues" evidence="8">
    <location>
        <begin position="331"/>
        <end position="351"/>
    </location>
</feature>
<evidence type="ECO:0000256" key="3">
    <source>
        <dbReference type="ARBA" id="ARBA00022692"/>
    </source>
</evidence>
<gene>
    <name evidence="11" type="ORF">FNF29_05170</name>
</gene>
<dbReference type="Gene3D" id="3.40.50.300">
    <property type="entry name" value="P-loop containing nucleotide triphosphate hydrolases"/>
    <property type="match status" value="1"/>
</dbReference>
<feature type="region of interest" description="Disordered" evidence="8">
    <location>
        <begin position="274"/>
        <end position="311"/>
    </location>
</feature>
<dbReference type="SUPFAM" id="SSF52540">
    <property type="entry name" value="P-loop containing nucleoside triphosphate hydrolases"/>
    <property type="match status" value="1"/>
</dbReference>
<evidence type="ECO:0000256" key="6">
    <source>
        <dbReference type="ARBA" id="ARBA00022989"/>
    </source>
</evidence>
<dbReference type="GO" id="GO:0005524">
    <property type="term" value="F:ATP binding"/>
    <property type="evidence" value="ECO:0007669"/>
    <property type="project" value="UniProtKB-KW"/>
</dbReference>
<feature type="transmembrane region" description="Helical" evidence="9">
    <location>
        <begin position="591"/>
        <end position="612"/>
    </location>
</feature>
<dbReference type="PANTHER" id="PTHR48041">
    <property type="entry name" value="ABC TRANSPORTER G FAMILY MEMBER 28"/>
    <property type="match status" value="1"/>
</dbReference>
<feature type="domain" description="ABC transporter" evidence="10">
    <location>
        <begin position="14"/>
        <end position="246"/>
    </location>
</feature>
<dbReference type="Pfam" id="PF00005">
    <property type="entry name" value="ABC_tran"/>
    <property type="match status" value="1"/>
</dbReference>
<dbReference type="SMART" id="SM00382">
    <property type="entry name" value="AAA"/>
    <property type="match status" value="1"/>
</dbReference>
<accession>A0A5A8CCD8</accession>
<feature type="region of interest" description="Disordered" evidence="8">
    <location>
        <begin position="331"/>
        <end position="378"/>
    </location>
</feature>
<evidence type="ECO:0000256" key="5">
    <source>
        <dbReference type="ARBA" id="ARBA00022840"/>
    </source>
</evidence>
<keyword evidence="12" id="KW-1185">Reference proteome</keyword>
<feature type="transmembrane region" description="Helical" evidence="9">
    <location>
        <begin position="512"/>
        <end position="536"/>
    </location>
</feature>
<dbReference type="GO" id="GO:0140359">
    <property type="term" value="F:ABC-type transporter activity"/>
    <property type="evidence" value="ECO:0007669"/>
    <property type="project" value="InterPro"/>
</dbReference>
<reference evidence="11 12" key="1">
    <citation type="submission" date="2019-07" db="EMBL/GenBank/DDBJ databases">
        <title>Genomes of Cafeteria roenbergensis.</title>
        <authorList>
            <person name="Fischer M.G."/>
            <person name="Hackl T."/>
            <person name="Roman M."/>
        </authorList>
    </citation>
    <scope>NUCLEOTIDE SEQUENCE [LARGE SCALE GENOMIC DNA]</scope>
    <source>
        <strain evidence="11 12">BVI</strain>
    </source>
</reference>
<keyword evidence="6 9" id="KW-1133">Transmembrane helix</keyword>
<dbReference type="InterPro" id="IPR050352">
    <property type="entry name" value="ABCG_transporters"/>
</dbReference>
<dbReference type="GO" id="GO:0016020">
    <property type="term" value="C:membrane"/>
    <property type="evidence" value="ECO:0007669"/>
    <property type="project" value="UniProtKB-SubCell"/>
</dbReference>
<feature type="transmembrane region" description="Helical" evidence="9">
    <location>
        <begin position="624"/>
        <end position="642"/>
    </location>
</feature>
<evidence type="ECO:0000259" key="10">
    <source>
        <dbReference type="PROSITE" id="PS50893"/>
    </source>
</evidence>
<dbReference type="AlphaFoldDB" id="A0A5A8CCD8"/>
<feature type="transmembrane region" description="Helical" evidence="9">
    <location>
        <begin position="482"/>
        <end position="500"/>
    </location>
</feature>
<dbReference type="PROSITE" id="PS00211">
    <property type="entry name" value="ABC_TRANSPORTER_1"/>
    <property type="match status" value="1"/>
</dbReference>
<dbReference type="InterPro" id="IPR003439">
    <property type="entry name" value="ABC_transporter-like_ATP-bd"/>
</dbReference>
<protein>
    <recommendedName>
        <fullName evidence="10">ABC transporter domain-containing protein</fullName>
    </recommendedName>
</protein>
<organism evidence="11 12">
    <name type="scientific">Cafeteria roenbergensis</name>
    <name type="common">Marine flagellate</name>
    <dbReference type="NCBI Taxonomy" id="33653"/>
    <lineage>
        <taxon>Eukaryota</taxon>
        <taxon>Sar</taxon>
        <taxon>Stramenopiles</taxon>
        <taxon>Bigyra</taxon>
        <taxon>Opalozoa</taxon>
        <taxon>Bicosoecida</taxon>
        <taxon>Cafeteriaceae</taxon>
        <taxon>Cafeteria</taxon>
    </lineage>
</organism>
<dbReference type="InterPro" id="IPR017871">
    <property type="entry name" value="ABC_transporter-like_CS"/>
</dbReference>
<evidence type="ECO:0000256" key="8">
    <source>
        <dbReference type="SAM" id="MobiDB-lite"/>
    </source>
</evidence>
<dbReference type="PANTHER" id="PTHR48041:SF139">
    <property type="entry name" value="PROTEIN SCARLET"/>
    <property type="match status" value="1"/>
</dbReference>
<dbReference type="Proteomes" id="UP000323011">
    <property type="component" value="Unassembled WGS sequence"/>
</dbReference>
<keyword evidence="5" id="KW-0067">ATP-binding</keyword>
<keyword evidence="7 9" id="KW-0472">Membrane</keyword>
<keyword evidence="4" id="KW-0547">Nucleotide-binding</keyword>
<dbReference type="EMBL" id="VLTN01000033">
    <property type="protein sequence ID" value="KAA0150595.1"/>
    <property type="molecule type" value="Genomic_DNA"/>
</dbReference>
<dbReference type="PROSITE" id="PS50893">
    <property type="entry name" value="ABC_TRANSPORTER_2"/>
    <property type="match status" value="1"/>
</dbReference>
<evidence type="ECO:0000256" key="1">
    <source>
        <dbReference type="ARBA" id="ARBA00004141"/>
    </source>
</evidence>
<evidence type="ECO:0000256" key="2">
    <source>
        <dbReference type="ARBA" id="ARBA00022448"/>
    </source>
</evidence>
<proteinExistence type="predicted"/>
<dbReference type="InterPro" id="IPR013525">
    <property type="entry name" value="ABC2_TM"/>
</dbReference>
<dbReference type="Pfam" id="PF01061">
    <property type="entry name" value="ABC2_membrane"/>
    <property type="match status" value="1"/>
</dbReference>
<feature type="compositionally biased region" description="Low complexity" evidence="8">
    <location>
        <begin position="292"/>
        <end position="305"/>
    </location>
</feature>
<evidence type="ECO:0000313" key="11">
    <source>
        <dbReference type="EMBL" id="KAA0150595.1"/>
    </source>
</evidence>
<comment type="subcellular location">
    <subcellularLocation>
        <location evidence="1">Membrane</location>
        <topology evidence="1">Multi-pass membrane protein</topology>
    </subcellularLocation>
</comment>
<dbReference type="GO" id="GO:0016887">
    <property type="term" value="F:ATP hydrolysis activity"/>
    <property type="evidence" value="ECO:0007669"/>
    <property type="project" value="InterPro"/>
</dbReference>